<dbReference type="EMBL" id="ML143431">
    <property type="protein sequence ID" value="TBU27526.1"/>
    <property type="molecule type" value="Genomic_DNA"/>
</dbReference>
<gene>
    <name evidence="2" type="ORF">BD311DRAFT_760255</name>
</gene>
<organism evidence="2">
    <name type="scientific">Dichomitus squalens</name>
    <dbReference type="NCBI Taxonomy" id="114155"/>
    <lineage>
        <taxon>Eukaryota</taxon>
        <taxon>Fungi</taxon>
        <taxon>Dikarya</taxon>
        <taxon>Basidiomycota</taxon>
        <taxon>Agaricomycotina</taxon>
        <taxon>Agaricomycetes</taxon>
        <taxon>Polyporales</taxon>
        <taxon>Polyporaceae</taxon>
        <taxon>Dichomitus</taxon>
    </lineage>
</organism>
<evidence type="ECO:0000313" key="2">
    <source>
        <dbReference type="EMBL" id="TBU27526.1"/>
    </source>
</evidence>
<name>A0A4Q9MN88_9APHY</name>
<reference evidence="2" key="1">
    <citation type="submission" date="2019-01" db="EMBL/GenBank/DDBJ databases">
        <title>Draft genome sequences of three monokaryotic isolates of the white-rot basidiomycete fungus Dichomitus squalens.</title>
        <authorList>
            <consortium name="DOE Joint Genome Institute"/>
            <person name="Lopez S.C."/>
            <person name="Andreopoulos B."/>
            <person name="Pangilinan J."/>
            <person name="Lipzen A."/>
            <person name="Riley R."/>
            <person name="Ahrendt S."/>
            <person name="Ng V."/>
            <person name="Barry K."/>
            <person name="Daum C."/>
            <person name="Grigoriev I.V."/>
            <person name="Hilden K.S."/>
            <person name="Makela M.R."/>
            <person name="de Vries R.P."/>
        </authorList>
    </citation>
    <scope>NUCLEOTIDE SEQUENCE [LARGE SCALE GENOMIC DNA]</scope>
    <source>
        <strain evidence="2">OM18370.1</strain>
    </source>
</reference>
<evidence type="ECO:0000256" key="1">
    <source>
        <dbReference type="SAM" id="MobiDB-lite"/>
    </source>
</evidence>
<accession>A0A4Q9MN88</accession>
<feature type="region of interest" description="Disordered" evidence="1">
    <location>
        <begin position="347"/>
        <end position="367"/>
    </location>
</feature>
<feature type="region of interest" description="Disordered" evidence="1">
    <location>
        <begin position="113"/>
        <end position="146"/>
    </location>
</feature>
<feature type="compositionally biased region" description="Basic residues" evidence="1">
    <location>
        <begin position="125"/>
        <end position="139"/>
    </location>
</feature>
<feature type="region of interest" description="Disordered" evidence="1">
    <location>
        <begin position="190"/>
        <end position="211"/>
    </location>
</feature>
<sequence>MDSTVVLGPIFDQLSPVTTAAYFPTNERMCRDALPSKETSMEVHIPLILPLPSTPLGCEIAVEEDTPAHSMRELEHAGTSRRLSEAYYKDSTGSRVCITIDEDIPLIDQLPSKRCNPPSSLSSSSHRHGVVKPSRKRGFFPRPRPFSPHRSLKSALLNNLEFKALWNRRKITKEKTLPEKVVLQRDLPVKSKGTPHASAPNHRGELRQPKPRRNYRYTMHARDAINLGLATVHTGAAFLGPGAALEKLGSLTERTPRLKRNRSVYMEHHFQVRRRGDDGPGVPMRADIGAAVYWKRTVGSLVAEEDAMAEEKLKRKLAKMYEMQDTSSAWRFYTIRKRVGEMAARMQESESEWMDVSPTPHRVSEKS</sequence>
<dbReference type="Proteomes" id="UP000292957">
    <property type="component" value="Unassembled WGS sequence"/>
</dbReference>
<protein>
    <submittedName>
        <fullName evidence="2">Uncharacterized protein</fullName>
    </submittedName>
</protein>
<dbReference type="AlphaFoldDB" id="A0A4Q9MN88"/>
<proteinExistence type="predicted"/>